<proteinExistence type="predicted"/>
<keyword evidence="2" id="KW-1185">Reference proteome</keyword>
<protein>
    <submittedName>
        <fullName evidence="1">DNA-directed RNA polymerase III subunit RPC10</fullName>
    </submittedName>
</protein>
<keyword evidence="1" id="KW-0240">DNA-directed RNA polymerase</keyword>
<dbReference type="Proteomes" id="UP001227268">
    <property type="component" value="Unassembled WGS sequence"/>
</dbReference>
<reference evidence="1" key="1">
    <citation type="submission" date="2023-04" db="EMBL/GenBank/DDBJ databases">
        <title>Draft Genome sequencing of Naganishia species isolated from polar environments using Oxford Nanopore Technology.</title>
        <authorList>
            <person name="Leo P."/>
            <person name="Venkateswaran K."/>
        </authorList>
    </citation>
    <scope>NUCLEOTIDE SEQUENCE</scope>
    <source>
        <strain evidence="1">MNA-CCFEE 5423</strain>
    </source>
</reference>
<accession>A0ACC2VSK7</accession>
<organism evidence="1 2">
    <name type="scientific">Naganishia friedmannii</name>
    <dbReference type="NCBI Taxonomy" id="89922"/>
    <lineage>
        <taxon>Eukaryota</taxon>
        <taxon>Fungi</taxon>
        <taxon>Dikarya</taxon>
        <taxon>Basidiomycota</taxon>
        <taxon>Agaricomycotina</taxon>
        <taxon>Tremellomycetes</taxon>
        <taxon>Filobasidiales</taxon>
        <taxon>Filobasidiaceae</taxon>
        <taxon>Naganishia</taxon>
    </lineage>
</organism>
<sequence length="57" mass="6583">MTSRTHLKRKEVDDVMGGEAAWENVDKVPNTCPKCDYGEAYYRQLQIRSADEPMTTF</sequence>
<feature type="non-terminal residue" evidence="1">
    <location>
        <position position="57"/>
    </location>
</feature>
<evidence type="ECO:0000313" key="2">
    <source>
        <dbReference type="Proteomes" id="UP001227268"/>
    </source>
</evidence>
<dbReference type="EMBL" id="JASBWT010000008">
    <property type="protein sequence ID" value="KAJ9102414.1"/>
    <property type="molecule type" value="Genomic_DNA"/>
</dbReference>
<comment type="caution">
    <text evidence="1">The sequence shown here is derived from an EMBL/GenBank/DDBJ whole genome shotgun (WGS) entry which is preliminary data.</text>
</comment>
<gene>
    <name evidence="1" type="primary">POLR3K</name>
    <name evidence="1" type="ORF">QFC21_002814</name>
</gene>
<name>A0ACC2VSK7_9TREE</name>
<evidence type="ECO:0000313" key="1">
    <source>
        <dbReference type="EMBL" id="KAJ9102414.1"/>
    </source>
</evidence>
<keyword evidence="1" id="KW-0804">Transcription</keyword>